<name>A0A852ZUS4_9ACTN</name>
<sequence>MATQGTGSPTDRLGLLLARHGTAAESRIRAALAATGLKPRQAMALTFLADGPVTQRALTEQLECDPSVLVAILNDLEDHALVHRRRDPGDRRRHIVEITPEGLAALRSTDAAVAEVERQLFADLSDDERTTLRALLSRVRTPGDHDACAGD</sequence>
<gene>
    <name evidence="2" type="ORF">FHU37_002280</name>
</gene>
<dbReference type="Pfam" id="PF12802">
    <property type="entry name" value="MarR_2"/>
    <property type="match status" value="1"/>
</dbReference>
<dbReference type="InterPro" id="IPR036390">
    <property type="entry name" value="WH_DNA-bd_sf"/>
</dbReference>
<dbReference type="PANTHER" id="PTHR33164">
    <property type="entry name" value="TRANSCRIPTIONAL REGULATOR, MARR FAMILY"/>
    <property type="match status" value="1"/>
</dbReference>
<dbReference type="GO" id="GO:0006950">
    <property type="term" value="P:response to stress"/>
    <property type="evidence" value="ECO:0007669"/>
    <property type="project" value="TreeGrafter"/>
</dbReference>
<dbReference type="SMART" id="SM00347">
    <property type="entry name" value="HTH_MARR"/>
    <property type="match status" value="1"/>
</dbReference>
<dbReference type="AlphaFoldDB" id="A0A852ZUS4"/>
<evidence type="ECO:0000313" key="3">
    <source>
        <dbReference type="Proteomes" id="UP000567795"/>
    </source>
</evidence>
<dbReference type="GO" id="GO:0003677">
    <property type="term" value="F:DNA binding"/>
    <property type="evidence" value="ECO:0007669"/>
    <property type="project" value="UniProtKB-KW"/>
</dbReference>
<dbReference type="PANTHER" id="PTHR33164:SF99">
    <property type="entry name" value="MARR FAMILY REGULATORY PROTEIN"/>
    <property type="match status" value="1"/>
</dbReference>
<reference evidence="2 3" key="1">
    <citation type="submission" date="2020-07" db="EMBL/GenBank/DDBJ databases">
        <title>Sequencing the genomes of 1000 actinobacteria strains.</title>
        <authorList>
            <person name="Klenk H.-P."/>
        </authorList>
    </citation>
    <scope>NUCLEOTIDE SEQUENCE [LARGE SCALE GENOMIC DNA]</scope>
    <source>
        <strain evidence="2 3">DSM 42178</strain>
    </source>
</reference>
<dbReference type="InterPro" id="IPR000835">
    <property type="entry name" value="HTH_MarR-typ"/>
</dbReference>
<dbReference type="GO" id="GO:0003700">
    <property type="term" value="F:DNA-binding transcription factor activity"/>
    <property type="evidence" value="ECO:0007669"/>
    <property type="project" value="InterPro"/>
</dbReference>
<dbReference type="PRINTS" id="PR00598">
    <property type="entry name" value="HTHMARR"/>
</dbReference>
<dbReference type="RefSeq" id="WP_179814090.1">
    <property type="nucleotide sequence ID" value="NZ_JACBZD010000001.1"/>
</dbReference>
<dbReference type="InterPro" id="IPR039422">
    <property type="entry name" value="MarR/SlyA-like"/>
</dbReference>
<evidence type="ECO:0000313" key="2">
    <source>
        <dbReference type="EMBL" id="NYI05337.1"/>
    </source>
</evidence>
<feature type="domain" description="HTH marR-type" evidence="1">
    <location>
        <begin position="10"/>
        <end position="141"/>
    </location>
</feature>
<dbReference type="InterPro" id="IPR036388">
    <property type="entry name" value="WH-like_DNA-bd_sf"/>
</dbReference>
<protein>
    <submittedName>
        <fullName evidence="2">DNA-binding MarR family transcriptional regulator</fullName>
    </submittedName>
</protein>
<organism evidence="2 3">
    <name type="scientific">Allostreptomyces psammosilenae</name>
    <dbReference type="NCBI Taxonomy" id="1892865"/>
    <lineage>
        <taxon>Bacteria</taxon>
        <taxon>Bacillati</taxon>
        <taxon>Actinomycetota</taxon>
        <taxon>Actinomycetes</taxon>
        <taxon>Kitasatosporales</taxon>
        <taxon>Streptomycetaceae</taxon>
        <taxon>Allostreptomyces</taxon>
    </lineage>
</organism>
<proteinExistence type="predicted"/>
<dbReference type="SUPFAM" id="SSF46785">
    <property type="entry name" value="Winged helix' DNA-binding domain"/>
    <property type="match status" value="1"/>
</dbReference>
<accession>A0A852ZUS4</accession>
<dbReference type="Gene3D" id="1.10.10.10">
    <property type="entry name" value="Winged helix-like DNA-binding domain superfamily/Winged helix DNA-binding domain"/>
    <property type="match status" value="1"/>
</dbReference>
<keyword evidence="3" id="KW-1185">Reference proteome</keyword>
<keyword evidence="2" id="KW-0238">DNA-binding</keyword>
<evidence type="ECO:0000259" key="1">
    <source>
        <dbReference type="PROSITE" id="PS50995"/>
    </source>
</evidence>
<comment type="caution">
    <text evidence="2">The sequence shown here is derived from an EMBL/GenBank/DDBJ whole genome shotgun (WGS) entry which is preliminary data.</text>
</comment>
<dbReference type="PROSITE" id="PS50995">
    <property type="entry name" value="HTH_MARR_2"/>
    <property type="match status" value="1"/>
</dbReference>
<dbReference type="Proteomes" id="UP000567795">
    <property type="component" value="Unassembled WGS sequence"/>
</dbReference>
<dbReference type="EMBL" id="JACBZD010000001">
    <property type="protein sequence ID" value="NYI05337.1"/>
    <property type="molecule type" value="Genomic_DNA"/>
</dbReference>